<protein>
    <submittedName>
        <fullName evidence="1">DUF393 domain-containing protein</fullName>
    </submittedName>
</protein>
<dbReference type="PANTHER" id="PTHR33639">
    <property type="entry name" value="THIOL-DISULFIDE OXIDOREDUCTASE DCC"/>
    <property type="match status" value="1"/>
</dbReference>
<gene>
    <name evidence="1" type="ORF">Y958_00335</name>
</gene>
<dbReference type="AlphaFoldDB" id="A0A248JLM7"/>
<dbReference type="EMBL" id="CP022110">
    <property type="protein sequence ID" value="ASG19441.1"/>
    <property type="molecule type" value="Genomic_DNA"/>
</dbReference>
<dbReference type="KEGG" id="nao:Y958_00335"/>
<reference evidence="1 2" key="1">
    <citation type="submission" date="2017-06" db="EMBL/GenBank/DDBJ databases">
        <title>Complete genome sequence of Nitrospirillum amazonense strain CBAmC, an endophytic nitrogen-fixing and plant growth-promoting bacterium, isolated from sugarcane.</title>
        <authorList>
            <person name="Schwab S."/>
            <person name="dos Santos Teixeira K.R."/>
            <person name="Simoes Araujo J.L."/>
            <person name="Soares Vidal M."/>
            <person name="Borges de Freitas H.R."/>
            <person name="Rivello Crivelaro A.L."/>
            <person name="Bueno de Camargo Nunes A."/>
            <person name="dos Santos C.M."/>
            <person name="Palmeira da Silva Rosa D."/>
            <person name="da Silva Padilha D."/>
            <person name="da Silva E."/>
            <person name="Araujo Terra L."/>
            <person name="Soares Mendes V."/>
            <person name="Farinelli L."/>
            <person name="Magalhaes Cruz L."/>
            <person name="Baldani J.I."/>
        </authorList>
    </citation>
    <scope>NUCLEOTIDE SEQUENCE [LARGE SCALE GENOMIC DNA]</scope>
    <source>
        <strain evidence="1 2">CBAmC</strain>
    </source>
</reference>
<name>A0A248JLM7_9PROT</name>
<dbReference type="PANTHER" id="PTHR33639:SF2">
    <property type="entry name" value="DUF393 DOMAIN-CONTAINING PROTEIN"/>
    <property type="match status" value="1"/>
</dbReference>
<accession>A0A248JLM7</accession>
<sequence>MPMAAYSYRDDPSVPAFPDDRPIIIFDGHCVLCSGFAQFVMRHDRGGRLRLMAAQTPVGAALYRHYGLDPVDYQTNLVLEDGLVRVKSDSSIRVFELLGFPWSLMAAGRLLPRRLRDALYAIVARNRLRWFGKREVCYLPTPEQRDRFIL</sequence>
<organism evidence="1 2">
    <name type="scientific">Nitrospirillum viridazoti CBAmc</name>
    <dbReference type="NCBI Taxonomy" id="1441467"/>
    <lineage>
        <taxon>Bacteria</taxon>
        <taxon>Pseudomonadati</taxon>
        <taxon>Pseudomonadota</taxon>
        <taxon>Alphaproteobacteria</taxon>
        <taxon>Rhodospirillales</taxon>
        <taxon>Azospirillaceae</taxon>
        <taxon>Nitrospirillum</taxon>
        <taxon>Nitrospirillum viridazoti</taxon>
    </lineage>
</organism>
<keyword evidence="2" id="KW-1185">Reference proteome</keyword>
<evidence type="ECO:0000313" key="1">
    <source>
        <dbReference type="EMBL" id="ASG19441.1"/>
    </source>
</evidence>
<dbReference type="InterPro" id="IPR007263">
    <property type="entry name" value="DCC1-like"/>
</dbReference>
<dbReference type="GO" id="GO:0015035">
    <property type="term" value="F:protein-disulfide reductase activity"/>
    <property type="evidence" value="ECO:0007669"/>
    <property type="project" value="InterPro"/>
</dbReference>
<proteinExistence type="predicted"/>
<dbReference type="InterPro" id="IPR052927">
    <property type="entry name" value="DCC_oxidoreductase"/>
</dbReference>
<dbReference type="Pfam" id="PF04134">
    <property type="entry name" value="DCC1-like"/>
    <property type="match status" value="1"/>
</dbReference>
<evidence type="ECO:0000313" key="2">
    <source>
        <dbReference type="Proteomes" id="UP000197153"/>
    </source>
</evidence>
<dbReference type="Proteomes" id="UP000197153">
    <property type="component" value="Chromosome 1"/>
</dbReference>